<accession>A0A8C9GY68</accession>
<dbReference type="Ensembl" id="ENSPTET00000016746.1">
    <property type="protein sequence ID" value="ENSPTEP00000011078.1"/>
    <property type="gene ID" value="ENSPTEG00000012519.1"/>
</dbReference>
<sequence length="48" mass="5531">IDFREWLLNLSNFETRGRGFSMLVSLVLNSRPQVIHLPQPPKVLGSHM</sequence>
<organism evidence="1 2">
    <name type="scientific">Piliocolobus tephrosceles</name>
    <name type="common">Ugandan red Colobus</name>
    <dbReference type="NCBI Taxonomy" id="591936"/>
    <lineage>
        <taxon>Eukaryota</taxon>
        <taxon>Metazoa</taxon>
        <taxon>Chordata</taxon>
        <taxon>Craniata</taxon>
        <taxon>Vertebrata</taxon>
        <taxon>Euteleostomi</taxon>
        <taxon>Mammalia</taxon>
        <taxon>Eutheria</taxon>
        <taxon>Euarchontoglires</taxon>
        <taxon>Primates</taxon>
        <taxon>Haplorrhini</taxon>
        <taxon>Catarrhini</taxon>
        <taxon>Cercopithecidae</taxon>
        <taxon>Colobinae</taxon>
        <taxon>Piliocolobus</taxon>
    </lineage>
</organism>
<name>A0A8C9GY68_9PRIM</name>
<dbReference type="Proteomes" id="UP000694416">
    <property type="component" value="Unplaced"/>
</dbReference>
<protein>
    <submittedName>
        <fullName evidence="1">Uncharacterized protein</fullName>
    </submittedName>
</protein>
<reference evidence="1" key="1">
    <citation type="submission" date="2025-08" db="UniProtKB">
        <authorList>
            <consortium name="Ensembl"/>
        </authorList>
    </citation>
    <scope>IDENTIFICATION</scope>
</reference>
<keyword evidence="2" id="KW-1185">Reference proteome</keyword>
<proteinExistence type="predicted"/>
<evidence type="ECO:0000313" key="1">
    <source>
        <dbReference type="Ensembl" id="ENSPTEP00000011078.1"/>
    </source>
</evidence>
<evidence type="ECO:0000313" key="2">
    <source>
        <dbReference type="Proteomes" id="UP000694416"/>
    </source>
</evidence>
<dbReference type="AlphaFoldDB" id="A0A8C9GY68"/>
<reference evidence="1" key="2">
    <citation type="submission" date="2025-09" db="UniProtKB">
        <authorList>
            <consortium name="Ensembl"/>
        </authorList>
    </citation>
    <scope>IDENTIFICATION</scope>
</reference>